<gene>
    <name evidence="2" type="ORF">CES86_1898</name>
    <name evidence="1" type="ORF">F9L03_08405</name>
</gene>
<dbReference type="EMBL" id="NNRN01000044">
    <property type="protein sequence ID" value="OYR30573.1"/>
    <property type="molecule type" value="Genomic_DNA"/>
</dbReference>
<evidence type="ECO:0000313" key="4">
    <source>
        <dbReference type="Proteomes" id="UP000435957"/>
    </source>
</evidence>
<evidence type="ECO:0000313" key="1">
    <source>
        <dbReference type="EMBL" id="KAB2704649.1"/>
    </source>
</evidence>
<dbReference type="Proteomes" id="UP000435957">
    <property type="component" value="Unassembled WGS sequence"/>
</dbReference>
<comment type="caution">
    <text evidence="2">The sequence shown here is derived from an EMBL/GenBank/DDBJ whole genome shotgun (WGS) entry which is preliminary data.</text>
</comment>
<evidence type="ECO:0000313" key="3">
    <source>
        <dbReference type="Proteomes" id="UP000216363"/>
    </source>
</evidence>
<accession>A0A256GTQ1</accession>
<dbReference type="Proteomes" id="UP000216363">
    <property type="component" value="Unassembled WGS sequence"/>
</dbReference>
<protein>
    <submittedName>
        <fullName evidence="2">Uncharacterized protein</fullName>
    </submittedName>
</protein>
<dbReference type="EMBL" id="WBWF01000004">
    <property type="protein sequence ID" value="KAB2704649.1"/>
    <property type="molecule type" value="Genomic_DNA"/>
</dbReference>
<organism evidence="2 3">
    <name type="scientific">Brucella lupini</name>
    <dbReference type="NCBI Taxonomy" id="255457"/>
    <lineage>
        <taxon>Bacteria</taxon>
        <taxon>Pseudomonadati</taxon>
        <taxon>Pseudomonadota</taxon>
        <taxon>Alphaproteobacteria</taxon>
        <taxon>Hyphomicrobiales</taxon>
        <taxon>Brucellaceae</taxon>
        <taxon>Brucella/Ochrobactrum group</taxon>
        <taxon>Brucella</taxon>
    </lineage>
</organism>
<evidence type="ECO:0000313" key="2">
    <source>
        <dbReference type="EMBL" id="OYR30573.1"/>
    </source>
</evidence>
<dbReference type="AlphaFoldDB" id="A0A256GTQ1"/>
<reference evidence="1 4" key="2">
    <citation type="submission" date="2019-09" db="EMBL/GenBank/DDBJ databases">
        <title>Taxonomic organization of the family Brucellaceae based on a phylogenomic approach.</title>
        <authorList>
            <person name="Leclercq S."/>
            <person name="Cloeckaert A."/>
            <person name="Zygmunt M.S."/>
        </authorList>
    </citation>
    <scope>NUCLEOTIDE SEQUENCE [LARGE SCALE GENOMIC DNA]</scope>
    <source>
        <strain evidence="1 4">LUP23</strain>
    </source>
</reference>
<sequence length="198" mass="21533">MMGWLKNTLMLCVAAAALYGMQHSTPYYSDIFSSVTIEGQQGKPAETSRFVVGIVNVYRARQLTTPGIGSTRAYNTDGEWLVIEAAAKAKIESLGLAAVEWLGPNGIRYAMSKRPTYAPGIVGSERLEPGIPRPILMVFELPRDQIAGGKLLIAESSLTPLSEQVQISMNSTAQDNVSQSIAIKRMGTIMPWQLEVSQ</sequence>
<proteinExistence type="predicted"/>
<name>A0A256GTQ1_9HYPH</name>
<keyword evidence="4" id="KW-1185">Reference proteome</keyword>
<reference evidence="2 3" key="1">
    <citation type="submission" date="2017-07" db="EMBL/GenBank/DDBJ databases">
        <title>Draft genome of Ochrobactrum lupini type strain LUP21.</title>
        <authorList>
            <person name="Krzyzanowska D.M."/>
            <person name="Jafra S."/>
        </authorList>
    </citation>
    <scope>NUCLEOTIDE SEQUENCE [LARGE SCALE GENOMIC DNA]</scope>
    <source>
        <strain evidence="2 3">LUP21</strain>
    </source>
</reference>